<dbReference type="InterPro" id="IPR001789">
    <property type="entry name" value="Sig_transdc_resp-reg_receiver"/>
</dbReference>
<feature type="domain" description="Histidine kinase" evidence="6">
    <location>
        <begin position="1"/>
        <end position="109"/>
    </location>
</feature>
<evidence type="ECO:0000256" key="1">
    <source>
        <dbReference type="ARBA" id="ARBA00000085"/>
    </source>
</evidence>
<feature type="modified residue" description="4-aspartylphosphate" evidence="5">
    <location>
        <position position="183"/>
    </location>
</feature>
<evidence type="ECO:0000256" key="5">
    <source>
        <dbReference type="PROSITE-ProRule" id="PRU00169"/>
    </source>
</evidence>
<dbReference type="Proteomes" id="UP000019141">
    <property type="component" value="Unassembled WGS sequence"/>
</dbReference>
<proteinExistence type="predicted"/>
<reference evidence="8 9" key="1">
    <citation type="journal article" date="2014" name="Nature">
        <title>An environmental bacterial taxon with a large and distinct metabolic repertoire.</title>
        <authorList>
            <person name="Wilson M.C."/>
            <person name="Mori T."/>
            <person name="Ruckert C."/>
            <person name="Uria A.R."/>
            <person name="Helf M.J."/>
            <person name="Takada K."/>
            <person name="Gernert C."/>
            <person name="Steffens U.A."/>
            <person name="Heycke N."/>
            <person name="Schmitt S."/>
            <person name="Rinke C."/>
            <person name="Helfrich E.J."/>
            <person name="Brachmann A.O."/>
            <person name="Gurgui C."/>
            <person name="Wakimoto T."/>
            <person name="Kracht M."/>
            <person name="Crusemann M."/>
            <person name="Hentschel U."/>
            <person name="Abe I."/>
            <person name="Matsunaga S."/>
            <person name="Kalinowski J."/>
            <person name="Takeyama H."/>
            <person name="Piel J."/>
        </authorList>
    </citation>
    <scope>NUCLEOTIDE SEQUENCE [LARGE SCALE GENOMIC DNA]</scope>
    <source>
        <strain evidence="9">TSY1</strain>
    </source>
</reference>
<evidence type="ECO:0000313" key="8">
    <source>
        <dbReference type="EMBL" id="ETX00281.1"/>
    </source>
</evidence>
<evidence type="ECO:0000259" key="6">
    <source>
        <dbReference type="PROSITE" id="PS50109"/>
    </source>
</evidence>
<dbReference type="Pfam" id="PF00072">
    <property type="entry name" value="Response_reg"/>
    <property type="match status" value="2"/>
</dbReference>
<dbReference type="Gene3D" id="3.30.565.10">
    <property type="entry name" value="Histidine kinase-like ATPase, C-terminal domain"/>
    <property type="match status" value="1"/>
</dbReference>
<dbReference type="PANTHER" id="PTHR45339">
    <property type="entry name" value="HYBRID SIGNAL TRANSDUCTION HISTIDINE KINASE J"/>
    <property type="match status" value="1"/>
</dbReference>
<dbReference type="CDD" id="cd00156">
    <property type="entry name" value="REC"/>
    <property type="match status" value="1"/>
</dbReference>
<dbReference type="Gene3D" id="3.40.50.2300">
    <property type="match status" value="2"/>
</dbReference>
<dbReference type="GO" id="GO:0004673">
    <property type="term" value="F:protein histidine kinase activity"/>
    <property type="evidence" value="ECO:0007669"/>
    <property type="project" value="UniProtKB-EC"/>
</dbReference>
<feature type="domain" description="Response regulatory" evidence="7">
    <location>
        <begin position="129"/>
        <end position="249"/>
    </location>
</feature>
<keyword evidence="9" id="KW-1185">Reference proteome</keyword>
<dbReference type="InterPro" id="IPR036890">
    <property type="entry name" value="HATPase_C_sf"/>
</dbReference>
<dbReference type="InterPro" id="IPR004358">
    <property type="entry name" value="Sig_transdc_His_kin-like_C"/>
</dbReference>
<dbReference type="EC" id="2.7.13.3" evidence="2"/>
<dbReference type="InterPro" id="IPR003594">
    <property type="entry name" value="HATPase_dom"/>
</dbReference>
<comment type="catalytic activity">
    <reaction evidence="1">
        <text>ATP + protein L-histidine = ADP + protein N-phospho-L-histidine.</text>
        <dbReference type="EC" id="2.7.13.3"/>
    </reaction>
</comment>
<evidence type="ECO:0000313" key="9">
    <source>
        <dbReference type="Proteomes" id="UP000019141"/>
    </source>
</evidence>
<accession>W4LRF2</accession>
<keyword evidence="3 5" id="KW-0597">Phosphoprotein</keyword>
<dbReference type="PROSITE" id="PS50109">
    <property type="entry name" value="HIS_KIN"/>
    <property type="match status" value="1"/>
</dbReference>
<sequence>CVPTPVGNAIKFTDHGEVIVQVKAVEQTAEDVLLHVGVTDTGIGIPPDVQQRLFQAFSQADASTTRKYGGTGLGLAISRRLVELMGGTMGVESTSGEGSTFWFTARLQRGLNPPHDTHLHPAQALDGVRALCVDDNETNRRIFEMQLQAWGMAVDCVADGASALTALEHAHRQGKPYQIALLDYHMPGMDGAALARHIKATPYLFALPLVMLSSVGMREAQDAAALEGMTYMTKPVRQSQLYTCLVRLLVAAERSNAPALPAVSPAPLEALHARVLLAEDNVINQKVGVRMLEKLGCRVDVAANGKEAVEALSMSHYHLCLMDCQMPEMDGLEATRTIRRQEATRGGHLPIIAMTANAMAEDRIQCLEAGMDDYLSKPVKAEELAAMLSQWIGGLVNAPEQRH</sequence>
<dbReference type="HOGENOM" id="CLU_000445_104_15_7"/>
<dbReference type="PRINTS" id="PR00344">
    <property type="entry name" value="BCTRLSENSOR"/>
</dbReference>
<feature type="domain" description="Response regulatory" evidence="7">
    <location>
        <begin position="274"/>
        <end position="392"/>
    </location>
</feature>
<evidence type="ECO:0000256" key="3">
    <source>
        <dbReference type="ARBA" id="ARBA00022553"/>
    </source>
</evidence>
<dbReference type="CDD" id="cd16922">
    <property type="entry name" value="HATPase_EvgS-ArcB-TorS-like"/>
    <property type="match status" value="1"/>
</dbReference>
<dbReference type="Pfam" id="PF02518">
    <property type="entry name" value="HATPase_c"/>
    <property type="match status" value="1"/>
</dbReference>
<comment type="caution">
    <text evidence="8">The sequence shown here is derived from an EMBL/GenBank/DDBJ whole genome shotgun (WGS) entry which is preliminary data.</text>
</comment>
<name>W4LRF2_ENTF1</name>
<feature type="non-terminal residue" evidence="8">
    <location>
        <position position="1"/>
    </location>
</feature>
<evidence type="ECO:0000256" key="4">
    <source>
        <dbReference type="ARBA" id="ARBA00023012"/>
    </source>
</evidence>
<dbReference type="SUPFAM" id="SSF55874">
    <property type="entry name" value="ATPase domain of HSP90 chaperone/DNA topoisomerase II/histidine kinase"/>
    <property type="match status" value="1"/>
</dbReference>
<feature type="modified residue" description="4-aspartylphosphate" evidence="5">
    <location>
        <position position="323"/>
    </location>
</feature>
<organism evidence="8 9">
    <name type="scientific">Entotheonella factor</name>
    <dbReference type="NCBI Taxonomy" id="1429438"/>
    <lineage>
        <taxon>Bacteria</taxon>
        <taxon>Pseudomonadati</taxon>
        <taxon>Nitrospinota/Tectimicrobiota group</taxon>
        <taxon>Candidatus Tectimicrobiota</taxon>
        <taxon>Candidatus Entotheonellia</taxon>
        <taxon>Candidatus Entotheonellales</taxon>
        <taxon>Candidatus Entotheonellaceae</taxon>
        <taxon>Candidatus Entotheonella</taxon>
    </lineage>
</organism>
<dbReference type="InterPro" id="IPR011006">
    <property type="entry name" value="CheY-like_superfamily"/>
</dbReference>
<dbReference type="PANTHER" id="PTHR45339:SF1">
    <property type="entry name" value="HYBRID SIGNAL TRANSDUCTION HISTIDINE KINASE J"/>
    <property type="match status" value="1"/>
</dbReference>
<dbReference type="InterPro" id="IPR005467">
    <property type="entry name" value="His_kinase_dom"/>
</dbReference>
<keyword evidence="4" id="KW-0902">Two-component regulatory system</keyword>
<dbReference type="SMART" id="SM00387">
    <property type="entry name" value="HATPase_c"/>
    <property type="match status" value="1"/>
</dbReference>
<dbReference type="CDD" id="cd17546">
    <property type="entry name" value="REC_hyHK_CKI1_RcsC-like"/>
    <property type="match status" value="1"/>
</dbReference>
<dbReference type="GO" id="GO:0000160">
    <property type="term" value="P:phosphorelay signal transduction system"/>
    <property type="evidence" value="ECO:0007669"/>
    <property type="project" value="UniProtKB-KW"/>
</dbReference>
<dbReference type="EMBL" id="AZHW01000357">
    <property type="protein sequence ID" value="ETX00281.1"/>
    <property type="molecule type" value="Genomic_DNA"/>
</dbReference>
<dbReference type="AlphaFoldDB" id="W4LRF2"/>
<dbReference type="SMART" id="SM00448">
    <property type="entry name" value="REC"/>
    <property type="match status" value="2"/>
</dbReference>
<evidence type="ECO:0000256" key="2">
    <source>
        <dbReference type="ARBA" id="ARBA00012438"/>
    </source>
</evidence>
<dbReference type="SUPFAM" id="SSF52172">
    <property type="entry name" value="CheY-like"/>
    <property type="match status" value="2"/>
</dbReference>
<evidence type="ECO:0000259" key="7">
    <source>
        <dbReference type="PROSITE" id="PS50110"/>
    </source>
</evidence>
<dbReference type="PROSITE" id="PS50110">
    <property type="entry name" value="RESPONSE_REGULATORY"/>
    <property type="match status" value="2"/>
</dbReference>
<protein>
    <recommendedName>
        <fullName evidence="2">histidine kinase</fullName>
        <ecNumber evidence="2">2.7.13.3</ecNumber>
    </recommendedName>
</protein>
<gene>
    <name evidence="8" type="ORF">ETSY1_11805</name>
</gene>